<accession>A0A2P5D9C8</accession>
<evidence type="ECO:0000313" key="2">
    <source>
        <dbReference type="EMBL" id="PON69903.1"/>
    </source>
</evidence>
<feature type="non-terminal residue" evidence="2">
    <location>
        <position position="54"/>
    </location>
</feature>
<evidence type="ECO:0000256" key="1">
    <source>
        <dbReference type="SAM" id="MobiDB-lite"/>
    </source>
</evidence>
<keyword evidence="3" id="KW-1185">Reference proteome</keyword>
<name>A0A2P5D9C8_PARAD</name>
<comment type="caution">
    <text evidence="2">The sequence shown here is derived from an EMBL/GenBank/DDBJ whole genome shotgun (WGS) entry which is preliminary data.</text>
</comment>
<sequence length="54" mass="5991">MEDPREGETEELLPTKHAAASAQTCRPASLSGRQRSYRWWSCLERSSDGGARAP</sequence>
<organism evidence="2 3">
    <name type="scientific">Parasponia andersonii</name>
    <name type="common">Sponia andersonii</name>
    <dbReference type="NCBI Taxonomy" id="3476"/>
    <lineage>
        <taxon>Eukaryota</taxon>
        <taxon>Viridiplantae</taxon>
        <taxon>Streptophyta</taxon>
        <taxon>Embryophyta</taxon>
        <taxon>Tracheophyta</taxon>
        <taxon>Spermatophyta</taxon>
        <taxon>Magnoliopsida</taxon>
        <taxon>eudicotyledons</taxon>
        <taxon>Gunneridae</taxon>
        <taxon>Pentapetalae</taxon>
        <taxon>rosids</taxon>
        <taxon>fabids</taxon>
        <taxon>Rosales</taxon>
        <taxon>Cannabaceae</taxon>
        <taxon>Parasponia</taxon>
    </lineage>
</organism>
<reference evidence="3" key="1">
    <citation type="submission" date="2016-06" db="EMBL/GenBank/DDBJ databases">
        <title>Parallel loss of symbiosis genes in relatives of nitrogen-fixing non-legume Parasponia.</title>
        <authorList>
            <person name="Van Velzen R."/>
            <person name="Holmer R."/>
            <person name="Bu F."/>
            <person name="Rutten L."/>
            <person name="Van Zeijl A."/>
            <person name="Liu W."/>
            <person name="Santuari L."/>
            <person name="Cao Q."/>
            <person name="Sharma T."/>
            <person name="Shen D."/>
            <person name="Roswanjaya Y."/>
            <person name="Wardhani T."/>
            <person name="Kalhor M.S."/>
            <person name="Jansen J."/>
            <person name="Van den Hoogen J."/>
            <person name="Gungor B."/>
            <person name="Hartog M."/>
            <person name="Hontelez J."/>
            <person name="Verver J."/>
            <person name="Yang W.-C."/>
            <person name="Schijlen E."/>
            <person name="Repin R."/>
            <person name="Schilthuizen M."/>
            <person name="Schranz E."/>
            <person name="Heidstra R."/>
            <person name="Miyata K."/>
            <person name="Fedorova E."/>
            <person name="Kohlen W."/>
            <person name="Bisseling T."/>
            <person name="Smit S."/>
            <person name="Geurts R."/>
        </authorList>
    </citation>
    <scope>NUCLEOTIDE SEQUENCE [LARGE SCALE GENOMIC DNA]</scope>
    <source>
        <strain evidence="3">cv. WU1-14</strain>
    </source>
</reference>
<dbReference type="Proteomes" id="UP000237105">
    <property type="component" value="Unassembled WGS sequence"/>
</dbReference>
<dbReference type="EMBL" id="JXTB01000053">
    <property type="protein sequence ID" value="PON69903.1"/>
    <property type="molecule type" value="Genomic_DNA"/>
</dbReference>
<gene>
    <name evidence="2" type="ORF">PanWU01x14_083670</name>
</gene>
<protein>
    <submittedName>
        <fullName evidence="2">Uncharacterized protein</fullName>
    </submittedName>
</protein>
<feature type="region of interest" description="Disordered" evidence="1">
    <location>
        <begin position="1"/>
        <end position="27"/>
    </location>
</feature>
<evidence type="ECO:0000313" key="3">
    <source>
        <dbReference type="Proteomes" id="UP000237105"/>
    </source>
</evidence>
<proteinExistence type="predicted"/>
<dbReference type="AlphaFoldDB" id="A0A2P5D9C8"/>